<evidence type="ECO:0000259" key="2">
    <source>
        <dbReference type="Pfam" id="PF15257"/>
    </source>
</evidence>
<dbReference type="EMBL" id="KB311802">
    <property type="protein sequence ID" value="ELT88540.1"/>
    <property type="molecule type" value="Genomic_DNA"/>
</dbReference>
<feature type="compositionally biased region" description="Basic and acidic residues" evidence="1">
    <location>
        <begin position="328"/>
        <end position="374"/>
    </location>
</feature>
<dbReference type="Pfam" id="PF15257">
    <property type="entry name" value="DUF4590"/>
    <property type="match status" value="1"/>
</dbReference>
<gene>
    <name evidence="3" type="ORF">CAPTEDRAFT_170265</name>
</gene>
<feature type="compositionally biased region" description="Polar residues" evidence="1">
    <location>
        <begin position="106"/>
        <end position="128"/>
    </location>
</feature>
<sequence>MDPHLAGYFSNTRMRSHLSKVGLVTRRGEIVSENTYRMNMARKEHKKHVRDLMAQAIVHKTLDMERNRQVAIKQKLEEISKIELVRRVKAETGRRGDEDVLPYLSPQRSQSGRGRPASSVSGSRTSRPVSAPARGSRKRSKSPSSDQQIPLDLLPPHRSPSPRSKPRTRLTRRQVRPTTSVGKPVRPRSNKVRHQERVQTMCDVHMHFFGSNLNLDYEKFDPRDEIMVEQQHCGGNTLIVFKEKILPASDFCFTSRRHRGYPFSLTFYVNGVLDCRLSACCEFKHQVGSRLGGSKGHFGVLGVEGGVPCYRCQLSEQQKPKSKPRPKKEKENDIEITVEEERQARDEEAAEPEPKTIEVEVKQHEQTSEATDDHSYEDDFDDDENQRSSRSRSSSRSTSSRSRSSSSSRSYSSDEGSSTPKQETGNVEEVLKTEESPPRPPSSSSSSSKSSSSKSSSSKSSSKSSHAD</sequence>
<reference evidence="3 5" key="2">
    <citation type="journal article" date="2013" name="Nature">
        <title>Insights into bilaterian evolution from three spiralian genomes.</title>
        <authorList>
            <person name="Simakov O."/>
            <person name="Marletaz F."/>
            <person name="Cho S.J."/>
            <person name="Edsinger-Gonzales E."/>
            <person name="Havlak P."/>
            <person name="Hellsten U."/>
            <person name="Kuo D.H."/>
            <person name="Larsson T."/>
            <person name="Lv J."/>
            <person name="Arendt D."/>
            <person name="Savage R."/>
            <person name="Osoegawa K."/>
            <person name="de Jong P."/>
            <person name="Grimwood J."/>
            <person name="Chapman J.A."/>
            <person name="Shapiro H."/>
            <person name="Aerts A."/>
            <person name="Otillar R.P."/>
            <person name="Terry A.Y."/>
            <person name="Boore J.L."/>
            <person name="Grigoriev I.V."/>
            <person name="Lindberg D.R."/>
            <person name="Seaver E.C."/>
            <person name="Weisblat D.A."/>
            <person name="Putnam N.H."/>
            <person name="Rokhsar D.S."/>
        </authorList>
    </citation>
    <scope>NUCLEOTIDE SEQUENCE</scope>
    <source>
        <strain evidence="3 5">I ESC-2004</strain>
    </source>
</reference>
<feature type="compositionally biased region" description="Low complexity" evidence="1">
    <location>
        <begin position="391"/>
        <end position="413"/>
    </location>
</feature>
<evidence type="ECO:0000313" key="5">
    <source>
        <dbReference type="Proteomes" id="UP000014760"/>
    </source>
</evidence>
<dbReference type="AlphaFoldDB" id="R7T5K7"/>
<dbReference type="OrthoDB" id="120976at2759"/>
<dbReference type="InterPro" id="IPR027962">
    <property type="entry name" value="ERICH3"/>
</dbReference>
<feature type="region of interest" description="Disordered" evidence="1">
    <location>
        <begin position="90"/>
        <end position="193"/>
    </location>
</feature>
<feature type="non-terminal residue" evidence="3">
    <location>
        <position position="468"/>
    </location>
</feature>
<keyword evidence="5" id="KW-1185">Reference proteome</keyword>
<organism evidence="3">
    <name type="scientific">Capitella teleta</name>
    <name type="common">Polychaete worm</name>
    <dbReference type="NCBI Taxonomy" id="283909"/>
    <lineage>
        <taxon>Eukaryota</taxon>
        <taxon>Metazoa</taxon>
        <taxon>Spiralia</taxon>
        <taxon>Lophotrochozoa</taxon>
        <taxon>Annelida</taxon>
        <taxon>Polychaeta</taxon>
        <taxon>Sedentaria</taxon>
        <taxon>Scolecida</taxon>
        <taxon>Capitellidae</taxon>
        <taxon>Capitella</taxon>
    </lineage>
</organism>
<dbReference type="EMBL" id="AMQN01015326">
    <property type="status" value="NOT_ANNOTATED_CDS"/>
    <property type="molecule type" value="Genomic_DNA"/>
</dbReference>
<feature type="compositionally biased region" description="Acidic residues" evidence="1">
    <location>
        <begin position="375"/>
        <end position="384"/>
    </location>
</feature>
<dbReference type="STRING" id="283909.R7T5K7"/>
<dbReference type="HOGENOM" id="CLU_584728_0_0_1"/>
<evidence type="ECO:0000313" key="3">
    <source>
        <dbReference type="EMBL" id="ELT88540.1"/>
    </source>
</evidence>
<feature type="compositionally biased region" description="Basic residues" evidence="1">
    <location>
        <begin position="164"/>
        <end position="175"/>
    </location>
</feature>
<dbReference type="OMA" id="SHEMTDM"/>
<feature type="compositionally biased region" description="Low complexity" evidence="1">
    <location>
        <begin position="442"/>
        <end position="468"/>
    </location>
</feature>
<dbReference type="PANTHER" id="PTHR23034">
    <property type="entry name" value="GLUTAMATE-RICH PROTEIN 3"/>
    <property type="match status" value="1"/>
</dbReference>
<accession>R7T5K7</accession>
<reference evidence="4" key="3">
    <citation type="submission" date="2015-06" db="UniProtKB">
        <authorList>
            <consortium name="EnsemblMetazoa"/>
        </authorList>
    </citation>
    <scope>IDENTIFICATION</scope>
</reference>
<dbReference type="Proteomes" id="UP000014760">
    <property type="component" value="Unassembled WGS sequence"/>
</dbReference>
<protein>
    <recommendedName>
        <fullName evidence="2">DUF4590 domain-containing protein</fullName>
    </recommendedName>
</protein>
<reference evidence="5" key="1">
    <citation type="submission" date="2012-12" db="EMBL/GenBank/DDBJ databases">
        <authorList>
            <person name="Hellsten U."/>
            <person name="Grimwood J."/>
            <person name="Chapman J.A."/>
            <person name="Shapiro H."/>
            <person name="Aerts A."/>
            <person name="Otillar R.P."/>
            <person name="Terry A.Y."/>
            <person name="Boore J.L."/>
            <person name="Simakov O."/>
            <person name="Marletaz F."/>
            <person name="Cho S.-J."/>
            <person name="Edsinger-Gonzales E."/>
            <person name="Havlak P."/>
            <person name="Kuo D.-H."/>
            <person name="Larsson T."/>
            <person name="Lv J."/>
            <person name="Arendt D."/>
            <person name="Savage R."/>
            <person name="Osoegawa K."/>
            <person name="de Jong P."/>
            <person name="Lindberg D.R."/>
            <person name="Seaver E.C."/>
            <person name="Weisblat D.A."/>
            <person name="Putnam N.H."/>
            <person name="Grigoriev I.V."/>
            <person name="Rokhsar D.S."/>
        </authorList>
    </citation>
    <scope>NUCLEOTIDE SEQUENCE</scope>
    <source>
        <strain evidence="5">I ESC-2004</strain>
    </source>
</reference>
<evidence type="ECO:0000313" key="4">
    <source>
        <dbReference type="EnsemblMetazoa" id="CapteP170265"/>
    </source>
</evidence>
<proteinExistence type="predicted"/>
<dbReference type="EnsemblMetazoa" id="CapteT170265">
    <property type="protein sequence ID" value="CapteP170265"/>
    <property type="gene ID" value="CapteG170265"/>
</dbReference>
<dbReference type="InterPro" id="IPR048257">
    <property type="entry name" value="DUF4590"/>
</dbReference>
<dbReference type="PANTHER" id="PTHR23034:SF2">
    <property type="entry name" value="GLUTAMATE-RICH PROTEIN 3"/>
    <property type="match status" value="1"/>
</dbReference>
<feature type="domain" description="DUF4590" evidence="2">
    <location>
        <begin position="216"/>
        <end position="326"/>
    </location>
</feature>
<feature type="compositionally biased region" description="Low complexity" evidence="1">
    <location>
        <begin position="142"/>
        <end position="156"/>
    </location>
</feature>
<feature type="compositionally biased region" description="Polar residues" evidence="1">
    <location>
        <begin position="414"/>
        <end position="425"/>
    </location>
</feature>
<feature type="region of interest" description="Disordered" evidence="1">
    <location>
        <begin position="315"/>
        <end position="468"/>
    </location>
</feature>
<evidence type="ECO:0000256" key="1">
    <source>
        <dbReference type="SAM" id="MobiDB-lite"/>
    </source>
</evidence>
<name>R7T5K7_CAPTE</name>